<dbReference type="Proteomes" id="UP001201812">
    <property type="component" value="Unassembled WGS sequence"/>
</dbReference>
<evidence type="ECO:0000313" key="2">
    <source>
        <dbReference type="Proteomes" id="UP001201812"/>
    </source>
</evidence>
<proteinExistence type="predicted"/>
<sequence>MVEAFKFLSYMQLAKNSLVSSRFRNVIRTHRHYLPLLYVDCIRMTEFDRHPLYVKIFDKVLSTQAYSEWVVRNQYSKQVPPESQIAGTLSTIYERKDYMLWGDAIYEGPNYCQYSGSTTIFYACAEFNHSNWPLFQHFIRLLTDPFIYIRYAKLDTQKEVLNSLASAMNSDHNRLQCKELDVNLGYKMRKFISWIKEHMHCEKFRVIGSVFSMSENELLDFFTTGANCTSEVDFRRFDLYKEVVAFVKDEFSREKRNPVVDQR</sequence>
<organism evidence="1 2">
    <name type="scientific">Ditylenchus destructor</name>
    <dbReference type="NCBI Taxonomy" id="166010"/>
    <lineage>
        <taxon>Eukaryota</taxon>
        <taxon>Metazoa</taxon>
        <taxon>Ecdysozoa</taxon>
        <taxon>Nematoda</taxon>
        <taxon>Chromadorea</taxon>
        <taxon>Rhabditida</taxon>
        <taxon>Tylenchina</taxon>
        <taxon>Tylenchomorpha</taxon>
        <taxon>Sphaerularioidea</taxon>
        <taxon>Anguinidae</taxon>
        <taxon>Anguininae</taxon>
        <taxon>Ditylenchus</taxon>
    </lineage>
</organism>
<reference evidence="1" key="1">
    <citation type="submission" date="2022-01" db="EMBL/GenBank/DDBJ databases">
        <title>Genome Sequence Resource for Two Populations of Ditylenchus destructor, the Migratory Endoparasitic Phytonematode.</title>
        <authorList>
            <person name="Zhang H."/>
            <person name="Lin R."/>
            <person name="Xie B."/>
        </authorList>
    </citation>
    <scope>NUCLEOTIDE SEQUENCE</scope>
    <source>
        <strain evidence="1">BazhouSP</strain>
    </source>
</reference>
<keyword evidence="2" id="KW-1185">Reference proteome</keyword>
<accession>A0AAD4QZZ2</accession>
<dbReference type="EMBL" id="JAKKPZ010000046">
    <property type="protein sequence ID" value="KAI1706631.1"/>
    <property type="molecule type" value="Genomic_DNA"/>
</dbReference>
<dbReference type="AlphaFoldDB" id="A0AAD4QZZ2"/>
<protein>
    <submittedName>
        <fullName evidence="1">Uncharacterized protein</fullName>
    </submittedName>
</protein>
<evidence type="ECO:0000313" key="1">
    <source>
        <dbReference type="EMBL" id="KAI1706631.1"/>
    </source>
</evidence>
<name>A0AAD4QZZ2_9BILA</name>
<comment type="caution">
    <text evidence="1">The sequence shown here is derived from an EMBL/GenBank/DDBJ whole genome shotgun (WGS) entry which is preliminary data.</text>
</comment>
<gene>
    <name evidence="1" type="ORF">DdX_12840</name>
</gene>